<reference evidence="2 3" key="1">
    <citation type="journal article" date="2015" name="Int. J. Syst. Evol. Microbiol.">
        <title>Acinetobacter equi sp. nov. isolated from horse faeces.</title>
        <authorList>
            <person name="Poppel M.T."/>
            <person name="Skiebe E."/>
            <person name="Laue M."/>
            <person name="Bergmann H."/>
            <person name="Ebersberger I."/>
            <person name="Garn T."/>
            <person name="Fruth A."/>
            <person name="Baumgardt S."/>
            <person name="Busse H.J."/>
            <person name="Wilharm G."/>
        </authorList>
    </citation>
    <scope>NUCLEOTIDE SEQUENCE [LARGE SCALE GENOMIC DNA]</scope>
    <source>
        <strain evidence="2 3">114</strain>
    </source>
</reference>
<evidence type="ECO:0000313" key="3">
    <source>
        <dbReference type="Proteomes" id="UP000064939"/>
    </source>
</evidence>
<dbReference type="Pfam" id="PF13524">
    <property type="entry name" value="Glyco_trans_1_2"/>
    <property type="match status" value="1"/>
</dbReference>
<dbReference type="STRING" id="1324350.AOY20_03585"/>
<dbReference type="KEGG" id="aei:AOY20_03585"/>
<keyword evidence="3" id="KW-1185">Reference proteome</keyword>
<organism evidence="2 3">
    <name type="scientific">Acinetobacter equi</name>
    <dbReference type="NCBI Taxonomy" id="1324350"/>
    <lineage>
        <taxon>Bacteria</taxon>
        <taxon>Pseudomonadati</taxon>
        <taxon>Pseudomonadota</taxon>
        <taxon>Gammaproteobacteria</taxon>
        <taxon>Moraxellales</taxon>
        <taxon>Moraxellaceae</taxon>
        <taxon>Acinetobacter</taxon>
    </lineage>
</organism>
<evidence type="ECO:0000259" key="1">
    <source>
        <dbReference type="Pfam" id="PF13524"/>
    </source>
</evidence>
<name>A0A0N9VZG2_9GAMM</name>
<dbReference type="Proteomes" id="UP000064939">
    <property type="component" value="Chromosome"/>
</dbReference>
<dbReference type="OrthoDB" id="8756565at2"/>
<accession>A0A0N9VZG2</accession>
<dbReference type="EMBL" id="CP012808">
    <property type="protein sequence ID" value="ALH94686.1"/>
    <property type="molecule type" value="Genomic_DNA"/>
</dbReference>
<protein>
    <recommendedName>
        <fullName evidence="1">Spore protein YkvP/CgeB glycosyl transferase-like domain-containing protein</fullName>
    </recommendedName>
</protein>
<sequence>MKNLRILSILDDFTYQNLKLEPYVELLTNRPFLYSKYNKIDLLLVESAWLGNQSKWRHKVASYPNHPKRNINDLKKLVLWCKNHNIPTVFWNKEDPYHYDQFIEAAQLFDYIFTTDELSLSQYAIDAPHSKATTLTFFIQPQLHFRKNNITPIKRTLFTGTYQKNRLDHRTLWQNKIFEAAAPYGLDLYNRHINKSDYEFPELSGDVHYFNPISYSKIVDIYRSYQQILNVNTIVQSPTMFSRRLIEVMACGRLVISNPSLSIQNLFPEMCLEITADDEASTLFEQLQYGYSIQQKNMINYAYEHVHQHYTAKEWLKKLLKYCNIDHAYLSL</sequence>
<dbReference type="InterPro" id="IPR055259">
    <property type="entry name" value="YkvP/CgeB_Glyco_trans-like"/>
</dbReference>
<feature type="domain" description="Spore protein YkvP/CgeB glycosyl transferase-like" evidence="1">
    <location>
        <begin position="200"/>
        <end position="320"/>
    </location>
</feature>
<proteinExistence type="predicted"/>
<gene>
    <name evidence="2" type="ORF">AOY20_03585</name>
</gene>
<dbReference type="RefSeq" id="WP_054580586.1">
    <property type="nucleotide sequence ID" value="NZ_CP012808.1"/>
</dbReference>
<dbReference type="AlphaFoldDB" id="A0A0N9VZG2"/>
<evidence type="ECO:0000313" key="2">
    <source>
        <dbReference type="EMBL" id="ALH94686.1"/>
    </source>
</evidence>